<dbReference type="RefSeq" id="WP_111954843.1">
    <property type="nucleotide sequence ID" value="NZ_BJYI01000005.1"/>
</dbReference>
<evidence type="ECO:0000313" key="2">
    <source>
        <dbReference type="Proteomes" id="UP000321150"/>
    </source>
</evidence>
<dbReference type="AlphaFoldDB" id="A0A511Y8P4"/>
<protein>
    <submittedName>
        <fullName evidence="1">Uncharacterized protein</fullName>
    </submittedName>
</protein>
<dbReference type="Proteomes" id="UP000321150">
    <property type="component" value="Unassembled WGS sequence"/>
</dbReference>
<reference evidence="1 2" key="1">
    <citation type="submission" date="2019-07" db="EMBL/GenBank/DDBJ databases">
        <title>Whole genome shotgun sequence of Chryseobacterium lathyri NBRC 105250.</title>
        <authorList>
            <person name="Hosoyama A."/>
            <person name="Uohara A."/>
            <person name="Ohji S."/>
            <person name="Ichikawa N."/>
        </authorList>
    </citation>
    <scope>NUCLEOTIDE SEQUENCE [LARGE SCALE GENOMIC DNA]</scope>
    <source>
        <strain evidence="1 2">NBRC 105250</strain>
    </source>
</reference>
<accession>A0A511Y8P4</accession>
<proteinExistence type="predicted"/>
<sequence>MPITPLNTILSWYETGDYPTQEQFAASWSSFWHKDDLIPIDKVENLSAKLQDKTDKLVYNAHLTDQDAHNSTLAKLDGSNLNDVNIQAWKNILGVGALPANMATVDDPANTIYGNVWKKEQSDALYMIADHFVSNGKIMASAIEALGLTTILKDPMPVESTIAQFAVNSANYEFQDNDIIPIPSGGGNYTLYIFIGGNKSQTLNYLSMGLSNITIAMVQGLQAALDAKMNKPVGNGNFFINQTGTVTTYKNINPAANYLLFWNSTDFTVSGIYHNSGKYGAGTTSPSEMLHLFNGRLRTKAVVLDDNSEQLPGQITYAGRRFAGTDDTGVSRNFMYRDYTDMLGLFSSFTQSQLNEWKTVANGGWTTGTMSVAVILPPIVDKQDRDYYITLKGANLNLNPTSFSVEIMNSAGTTVIATVPNSQVQLYQNGVDLVFYYNFKNLPLGNYKIRLWNGVAFYVTNPTINLIDLLTPVSLSGLSWNMLNNATICPTVDITTASGTSIHRARNTNEQFVGSNQDAISYKSSVLIPSAIADGDFYLELTNTTAGVIYYDGNYGYDYGLVDAAQPLSHSMQILAGIRRNFFFDERILPDNIVVNGSNINTATGLNRTSKLYITKKGNIVSISSVNNGQLTTVVSTWFQPNGVDLAFFVNFNSYNNSNNNNGANIQTDIYVNSLIQL</sequence>
<gene>
    <name evidence="1" type="ORF">CLA01_16400</name>
</gene>
<comment type="caution">
    <text evidence="1">The sequence shown here is derived from an EMBL/GenBank/DDBJ whole genome shotgun (WGS) entry which is preliminary data.</text>
</comment>
<organism evidence="1 2">
    <name type="scientific">Chryseobacterium lathyri</name>
    <dbReference type="NCBI Taxonomy" id="395933"/>
    <lineage>
        <taxon>Bacteria</taxon>
        <taxon>Pseudomonadati</taxon>
        <taxon>Bacteroidota</taxon>
        <taxon>Flavobacteriia</taxon>
        <taxon>Flavobacteriales</taxon>
        <taxon>Weeksellaceae</taxon>
        <taxon>Chryseobacterium group</taxon>
        <taxon>Chryseobacterium</taxon>
    </lineage>
</organism>
<dbReference type="EMBL" id="BJYI01000005">
    <property type="protein sequence ID" value="GEN71568.1"/>
    <property type="molecule type" value="Genomic_DNA"/>
</dbReference>
<name>A0A511Y8P4_9FLAO</name>
<evidence type="ECO:0000313" key="1">
    <source>
        <dbReference type="EMBL" id="GEN71568.1"/>
    </source>
</evidence>
<dbReference type="OrthoDB" id="6315383at2"/>